<evidence type="ECO:0000256" key="1">
    <source>
        <dbReference type="SAM" id="MobiDB-lite"/>
    </source>
</evidence>
<dbReference type="RefSeq" id="WP_248476319.1">
    <property type="nucleotide sequence ID" value="NZ_JALPRF010000001.1"/>
</dbReference>
<evidence type="ECO:0000313" key="2">
    <source>
        <dbReference type="EMBL" id="MCK8491687.1"/>
    </source>
</evidence>
<feature type="region of interest" description="Disordered" evidence="1">
    <location>
        <begin position="164"/>
        <end position="183"/>
    </location>
</feature>
<reference evidence="2 3" key="1">
    <citation type="submission" date="2022-04" db="EMBL/GenBank/DDBJ databases">
        <title>Spirosoma sp. strain RP8 genome sequencing and assembly.</title>
        <authorList>
            <person name="Jung Y."/>
        </authorList>
    </citation>
    <scope>NUCLEOTIDE SEQUENCE [LARGE SCALE GENOMIC DNA]</scope>
    <source>
        <strain evidence="2 3">RP8</strain>
    </source>
</reference>
<accession>A0ABT0HHP4</accession>
<dbReference type="Proteomes" id="UP001202180">
    <property type="component" value="Unassembled WGS sequence"/>
</dbReference>
<comment type="caution">
    <text evidence="2">The sequence shown here is derived from an EMBL/GenBank/DDBJ whole genome shotgun (WGS) entry which is preliminary data.</text>
</comment>
<organism evidence="2 3">
    <name type="scientific">Spirosoma liriopis</name>
    <dbReference type="NCBI Taxonomy" id="2937440"/>
    <lineage>
        <taxon>Bacteria</taxon>
        <taxon>Pseudomonadati</taxon>
        <taxon>Bacteroidota</taxon>
        <taxon>Cytophagia</taxon>
        <taxon>Cytophagales</taxon>
        <taxon>Cytophagaceae</taxon>
        <taxon>Spirosoma</taxon>
    </lineage>
</organism>
<proteinExistence type="predicted"/>
<dbReference type="EMBL" id="JALPRF010000001">
    <property type="protein sequence ID" value="MCK8491687.1"/>
    <property type="molecule type" value="Genomic_DNA"/>
</dbReference>
<feature type="compositionally biased region" description="Basic and acidic residues" evidence="1">
    <location>
        <begin position="172"/>
        <end position="183"/>
    </location>
</feature>
<sequence length="183" mass="20790">MKFSLFDRILWIVLLSFTVGILRAQETADFRKVRWGFNPKQVREAETVKPSSVKREKLVYTGVPLAERSVGLEYNFNSDSLLSASYYYYTTASVTKDDVMATAADFETRLKEKYGPGKASLLGDVRNTIWITPRTQINLSVGNVDRGWSVEVQYLCRVCAPGQKRNGSAKQETFKPRNDVPDF</sequence>
<name>A0ABT0HHP4_9BACT</name>
<protein>
    <submittedName>
        <fullName evidence="2">Uncharacterized protein</fullName>
    </submittedName>
</protein>
<keyword evidence="3" id="KW-1185">Reference proteome</keyword>
<evidence type="ECO:0000313" key="3">
    <source>
        <dbReference type="Proteomes" id="UP001202180"/>
    </source>
</evidence>
<gene>
    <name evidence="2" type="ORF">M0L20_07460</name>
</gene>